<sequence length="508" mass="56141">MYRKLFEKTGWYVILFFSGALTTRAQAQLLISGQLRDRAEYRDGTGTLLPLTSTPSIFISQRARLSLDYQSTHLRFHTSVQDVRVWGQDASSIDNADGTKFQVYEAWAELVLSNRKDSAFKKSFTNYLGIRIGRQELVYDDGRLLGNLDWLQQARHHDAAVLRWKPGAWQVDLGGAFNQNSDAWNYNGTYYTPANVLPYVKDSKGNLTTTPAGFIPLVNAAGLSSPTGSPAEVASPSTNGQYQDYKALQFLYVAHPIGEARLSYLLVADQFGKYSNDSVRNIVGTDTGYVYGKHFNHAGVNARYTTGLYLTAPFGSAWQLIAGAYYQGGKDRDGLTMQAYMTTLSLTYKPTAFSFTAGWDVLSGNNAYSTSTDNHRFDPLYGSPHGVHGAMDYFYAGTGSPTGGLSDAYFKIKYTATRLTTGLDYRYFSLAGSQKDTKGKSVDKYLGSELDWITSYNLAPSVNITLGLCTMAATPSMAYAKAITPGTARLNAYWSYLQVNITPDLFKK</sequence>
<dbReference type="RefSeq" id="WP_133993188.1">
    <property type="nucleotide sequence ID" value="NZ_SODV01000001.1"/>
</dbReference>
<gene>
    <name evidence="2" type="ORF">EDB95_2038</name>
</gene>
<feature type="domain" description="Alginate export" evidence="1">
    <location>
        <begin position="31"/>
        <end position="173"/>
    </location>
</feature>
<dbReference type="OrthoDB" id="1070463at2"/>
<accession>A0A4R8DUB5</accession>
<comment type="caution">
    <text evidence="2">The sequence shown here is derived from an EMBL/GenBank/DDBJ whole genome shotgun (WGS) entry which is preliminary data.</text>
</comment>
<dbReference type="EMBL" id="SODV01000001">
    <property type="protein sequence ID" value="TDX01007.1"/>
    <property type="molecule type" value="Genomic_DNA"/>
</dbReference>
<keyword evidence="3" id="KW-1185">Reference proteome</keyword>
<evidence type="ECO:0000313" key="2">
    <source>
        <dbReference type="EMBL" id="TDX01007.1"/>
    </source>
</evidence>
<evidence type="ECO:0000259" key="1">
    <source>
        <dbReference type="Pfam" id="PF13372"/>
    </source>
</evidence>
<evidence type="ECO:0000313" key="3">
    <source>
        <dbReference type="Proteomes" id="UP000294498"/>
    </source>
</evidence>
<dbReference type="InterPro" id="IPR025388">
    <property type="entry name" value="Alginate_export_dom"/>
</dbReference>
<proteinExistence type="predicted"/>
<protein>
    <submittedName>
        <fullName evidence="2">Alginate export protein</fullName>
    </submittedName>
</protein>
<dbReference type="Pfam" id="PF13372">
    <property type="entry name" value="Alginate_exp"/>
    <property type="match status" value="1"/>
</dbReference>
<dbReference type="AlphaFoldDB" id="A0A4R8DUB5"/>
<dbReference type="Proteomes" id="UP000294498">
    <property type="component" value="Unassembled WGS sequence"/>
</dbReference>
<organism evidence="2 3">
    <name type="scientific">Dinghuibacter silviterrae</name>
    <dbReference type="NCBI Taxonomy" id="1539049"/>
    <lineage>
        <taxon>Bacteria</taxon>
        <taxon>Pseudomonadati</taxon>
        <taxon>Bacteroidota</taxon>
        <taxon>Chitinophagia</taxon>
        <taxon>Chitinophagales</taxon>
        <taxon>Chitinophagaceae</taxon>
        <taxon>Dinghuibacter</taxon>
    </lineage>
</organism>
<name>A0A4R8DUB5_9BACT</name>
<reference evidence="2 3" key="1">
    <citation type="submission" date="2019-03" db="EMBL/GenBank/DDBJ databases">
        <title>Genomic Encyclopedia of Type Strains, Phase IV (KMG-IV): sequencing the most valuable type-strain genomes for metagenomic binning, comparative biology and taxonomic classification.</title>
        <authorList>
            <person name="Goeker M."/>
        </authorList>
    </citation>
    <scope>NUCLEOTIDE SEQUENCE [LARGE SCALE GENOMIC DNA]</scope>
    <source>
        <strain evidence="2 3">DSM 100059</strain>
    </source>
</reference>